<reference evidence="3 4" key="1">
    <citation type="submission" date="2011-02" db="EMBL/GenBank/DDBJ databases">
        <authorList>
            <person name="Nelson K.E."/>
            <person name="Sutton G."/>
            <person name="Torralba M."/>
            <person name="Durkin S."/>
            <person name="Harkins D."/>
            <person name="Montgomery R."/>
            <person name="Ziemer C."/>
            <person name="Klaassens E."/>
            <person name="Ocuiv P."/>
            <person name="Morrison M."/>
        </authorList>
    </citation>
    <scope>NUCLEOTIDE SEQUENCE [LARGE SCALE GENOMIC DNA]</scope>
    <source>
        <strain evidence="3 4">8</strain>
    </source>
</reference>
<feature type="compositionally biased region" description="Basic and acidic residues" evidence="1">
    <location>
        <begin position="279"/>
        <end position="338"/>
    </location>
</feature>
<feature type="compositionally biased region" description="Basic residues" evidence="1">
    <location>
        <begin position="542"/>
        <end position="551"/>
    </location>
</feature>
<feature type="compositionally biased region" description="Basic and acidic residues" evidence="1">
    <location>
        <begin position="219"/>
        <end position="250"/>
    </location>
</feature>
<feature type="region of interest" description="Disordered" evidence="1">
    <location>
        <begin position="279"/>
        <end position="340"/>
    </location>
</feature>
<accession>E9SD37</accession>
<dbReference type="STRING" id="246199.CUS_6049"/>
<protein>
    <submittedName>
        <fullName evidence="3">Conserved domain protein</fullName>
    </submittedName>
</protein>
<dbReference type="EMBL" id="ADKM02000086">
    <property type="protein sequence ID" value="EGC02837.1"/>
    <property type="molecule type" value="Genomic_DNA"/>
</dbReference>
<organism evidence="3 4">
    <name type="scientific">Ruminococcus albus 8</name>
    <dbReference type="NCBI Taxonomy" id="246199"/>
    <lineage>
        <taxon>Bacteria</taxon>
        <taxon>Bacillati</taxon>
        <taxon>Bacillota</taxon>
        <taxon>Clostridia</taxon>
        <taxon>Eubacteriales</taxon>
        <taxon>Oscillospiraceae</taxon>
        <taxon>Ruminococcus</taxon>
    </lineage>
</organism>
<feature type="compositionally biased region" description="Basic residues" evidence="1">
    <location>
        <begin position="484"/>
        <end position="494"/>
    </location>
</feature>
<feature type="compositionally biased region" description="Basic and acidic residues" evidence="1">
    <location>
        <begin position="423"/>
        <end position="447"/>
    </location>
</feature>
<dbReference type="Proteomes" id="UP000004259">
    <property type="component" value="Unassembled WGS sequence"/>
</dbReference>
<feature type="compositionally biased region" description="Basic and acidic residues" evidence="1">
    <location>
        <begin position="461"/>
        <end position="483"/>
    </location>
</feature>
<feature type="region of interest" description="Disordered" evidence="1">
    <location>
        <begin position="172"/>
        <end position="252"/>
    </location>
</feature>
<evidence type="ECO:0000259" key="2">
    <source>
        <dbReference type="Pfam" id="PF18475"/>
    </source>
</evidence>
<evidence type="ECO:0000313" key="3">
    <source>
        <dbReference type="EMBL" id="EGC02837.1"/>
    </source>
</evidence>
<dbReference type="InterPro" id="IPR041494">
    <property type="entry name" value="PIN7"/>
</dbReference>
<feature type="domain" description="PIN-like" evidence="2">
    <location>
        <begin position="24"/>
        <end position="123"/>
    </location>
</feature>
<comment type="caution">
    <text evidence="3">The sequence shown here is derived from an EMBL/GenBank/DDBJ whole genome shotgun (WGS) entry which is preliminary data.</text>
</comment>
<evidence type="ECO:0000313" key="4">
    <source>
        <dbReference type="Proteomes" id="UP000004259"/>
    </source>
</evidence>
<dbReference type="AlphaFoldDB" id="E9SD37"/>
<proteinExistence type="predicted"/>
<keyword evidence="4" id="KW-1185">Reference proteome</keyword>
<gene>
    <name evidence="3" type="ORF">CUS_6049</name>
</gene>
<dbReference type="eggNOG" id="ENOG5032VSB">
    <property type="taxonomic scope" value="Bacteria"/>
</dbReference>
<evidence type="ECO:0000256" key="1">
    <source>
        <dbReference type="SAM" id="MobiDB-lite"/>
    </source>
</evidence>
<sequence length="630" mass="70096">MGCISQLCCAAARYRKEKDMKIYLIDFENVKSKGLTGIDSLTEYDRVIIFYSENADTINFEMHQKVLISKAEVEYFKVHVGGKNALDFQLSTLLGYLVSKNYYSHIFVISNDKSFDFLHDFWHGKYIAAPDCIVYRTKTIAQAINYAGGKKQAVADDDSETSDTEVFASAETAAAEENAENPAAEEVKVTVPDITEAKAVHEKKETEKKPAAKSAPSADSEKFTEKRAAKPAPKKERPEKNSKKFDKSDDVEFDVTISAEELNALEASFSAYTIIKPEDISAPKQAEKPAENKAEKPVETVKAQPAEDKNAVEKPAADAKQEQSADAKAEKPKQKPVKEFYPALKETLKSTGLKPTEVNHISQLLINSDTKEEFHNALAKDYKQDATELYKILRPKYLRLKEMYAAEHPEYVSPDTVVVSNEEPAKSEEKTAEQTVEVKAEEVKAEETIAETVAETTAEQAEIKQEEAIAEEKAEVPAEEKPAKAKKTSTKKSAAKTEKSEKAEKEEKPKKTAKADKTDKEEKPKAKKSAKAEKTAEEKPAKAKKTSTKKSAKAEKPAEVPATAGGDRLAELLDGKCSSEEVELIRQLFREVPSRQQLYIRMIKQFGKKDGCVYYNAIKPEYEALSTAIK</sequence>
<feature type="compositionally biased region" description="Low complexity" evidence="1">
    <location>
        <begin position="450"/>
        <end position="460"/>
    </location>
</feature>
<feature type="region of interest" description="Disordered" evidence="1">
    <location>
        <begin position="415"/>
        <end position="568"/>
    </location>
</feature>
<dbReference type="Pfam" id="PF18475">
    <property type="entry name" value="PIN7"/>
    <property type="match status" value="1"/>
</dbReference>
<name>E9SD37_RUMAL</name>
<feature type="compositionally biased region" description="Basic and acidic residues" evidence="1">
    <location>
        <begin position="195"/>
        <end position="210"/>
    </location>
</feature>
<feature type="compositionally biased region" description="Basic and acidic residues" evidence="1">
    <location>
        <begin position="495"/>
        <end position="541"/>
    </location>
</feature>
<dbReference type="RefSeq" id="WP_002850251.1">
    <property type="nucleotide sequence ID" value="NZ_ADKM02000086.1"/>
</dbReference>
<feature type="compositionally biased region" description="Low complexity" evidence="1">
    <location>
        <begin position="172"/>
        <end position="184"/>
    </location>
</feature>